<feature type="transmembrane region" description="Helical" evidence="2">
    <location>
        <begin position="21"/>
        <end position="43"/>
    </location>
</feature>
<feature type="compositionally biased region" description="Basic residues" evidence="1">
    <location>
        <begin position="126"/>
        <end position="143"/>
    </location>
</feature>
<evidence type="ECO:0000256" key="2">
    <source>
        <dbReference type="SAM" id="Phobius"/>
    </source>
</evidence>
<evidence type="ECO:0000313" key="3">
    <source>
        <dbReference type="EMBL" id="KAJ8065904.1"/>
    </source>
</evidence>
<dbReference type="AlphaFoldDB" id="A0A9X0AP17"/>
<reference evidence="3" key="1">
    <citation type="submission" date="2022-11" db="EMBL/GenBank/DDBJ databases">
        <title>Genome Resource of Sclerotinia nivalis Strain SnTB1, a Plant Pathogen Isolated from American Ginseng.</title>
        <authorList>
            <person name="Fan S."/>
        </authorList>
    </citation>
    <scope>NUCLEOTIDE SEQUENCE</scope>
    <source>
        <strain evidence="3">SnTB1</strain>
    </source>
</reference>
<feature type="transmembrane region" description="Helical" evidence="2">
    <location>
        <begin position="55"/>
        <end position="74"/>
    </location>
</feature>
<gene>
    <name evidence="3" type="ORF">OCU04_005005</name>
</gene>
<keyword evidence="4" id="KW-1185">Reference proteome</keyword>
<protein>
    <submittedName>
        <fullName evidence="3">Uncharacterized protein</fullName>
    </submittedName>
</protein>
<organism evidence="3 4">
    <name type="scientific">Sclerotinia nivalis</name>
    <dbReference type="NCBI Taxonomy" id="352851"/>
    <lineage>
        <taxon>Eukaryota</taxon>
        <taxon>Fungi</taxon>
        <taxon>Dikarya</taxon>
        <taxon>Ascomycota</taxon>
        <taxon>Pezizomycotina</taxon>
        <taxon>Leotiomycetes</taxon>
        <taxon>Helotiales</taxon>
        <taxon>Sclerotiniaceae</taxon>
        <taxon>Sclerotinia</taxon>
    </lineage>
</organism>
<sequence length="153" mass="17264">MDCIRKIRQTFKDMFTSACKPHNDIAILSASYVLFGCNAYMAILSKSLSCCTKYTPQYFVFFGPIHIWLFVLIIRHGYRELREVFWDWKSEEAQEIRSQKSEDASKNTSSEADESSEGAESTNGGKSKRRNHRGGAKAKKVKGKGGEAGATHR</sequence>
<keyword evidence="2" id="KW-0472">Membrane</keyword>
<evidence type="ECO:0000256" key="1">
    <source>
        <dbReference type="SAM" id="MobiDB-lite"/>
    </source>
</evidence>
<accession>A0A9X0AP17</accession>
<evidence type="ECO:0000313" key="4">
    <source>
        <dbReference type="Proteomes" id="UP001152300"/>
    </source>
</evidence>
<proteinExistence type="predicted"/>
<feature type="compositionally biased region" description="Basic and acidic residues" evidence="1">
    <location>
        <begin position="96"/>
        <end position="105"/>
    </location>
</feature>
<dbReference type="Proteomes" id="UP001152300">
    <property type="component" value="Unassembled WGS sequence"/>
</dbReference>
<name>A0A9X0AP17_9HELO</name>
<comment type="caution">
    <text evidence="3">The sequence shown here is derived from an EMBL/GenBank/DDBJ whole genome shotgun (WGS) entry which is preliminary data.</text>
</comment>
<keyword evidence="2" id="KW-1133">Transmembrane helix</keyword>
<dbReference type="OrthoDB" id="3532411at2759"/>
<keyword evidence="2" id="KW-0812">Transmembrane</keyword>
<feature type="region of interest" description="Disordered" evidence="1">
    <location>
        <begin position="96"/>
        <end position="153"/>
    </location>
</feature>
<dbReference type="EMBL" id="JAPEIS010000005">
    <property type="protein sequence ID" value="KAJ8065904.1"/>
    <property type="molecule type" value="Genomic_DNA"/>
</dbReference>